<name>A0ABN7WZF1_GIGMA</name>
<keyword evidence="2" id="KW-1185">Reference proteome</keyword>
<feature type="non-terminal residue" evidence="1">
    <location>
        <position position="96"/>
    </location>
</feature>
<gene>
    <name evidence="1" type="ORF">GMARGA_LOCUS36741</name>
</gene>
<protein>
    <submittedName>
        <fullName evidence="1">1096_t:CDS:1</fullName>
    </submittedName>
</protein>
<proteinExistence type="predicted"/>
<evidence type="ECO:0000313" key="2">
    <source>
        <dbReference type="Proteomes" id="UP000789901"/>
    </source>
</evidence>
<reference evidence="1 2" key="1">
    <citation type="submission" date="2021-06" db="EMBL/GenBank/DDBJ databases">
        <authorList>
            <person name="Kallberg Y."/>
            <person name="Tangrot J."/>
            <person name="Rosling A."/>
        </authorList>
    </citation>
    <scope>NUCLEOTIDE SEQUENCE [LARGE SCALE GENOMIC DNA]</scope>
    <source>
        <strain evidence="1 2">120-4 pot B 10/14</strain>
    </source>
</reference>
<accession>A0ABN7WZF1</accession>
<dbReference type="Proteomes" id="UP000789901">
    <property type="component" value="Unassembled WGS sequence"/>
</dbReference>
<organism evidence="1 2">
    <name type="scientific">Gigaspora margarita</name>
    <dbReference type="NCBI Taxonomy" id="4874"/>
    <lineage>
        <taxon>Eukaryota</taxon>
        <taxon>Fungi</taxon>
        <taxon>Fungi incertae sedis</taxon>
        <taxon>Mucoromycota</taxon>
        <taxon>Glomeromycotina</taxon>
        <taxon>Glomeromycetes</taxon>
        <taxon>Diversisporales</taxon>
        <taxon>Gigasporaceae</taxon>
        <taxon>Gigaspora</taxon>
    </lineage>
</organism>
<evidence type="ECO:0000313" key="1">
    <source>
        <dbReference type="EMBL" id="CAG8843811.1"/>
    </source>
</evidence>
<feature type="non-terminal residue" evidence="1">
    <location>
        <position position="1"/>
    </location>
</feature>
<dbReference type="EMBL" id="CAJVQB010073656">
    <property type="protein sequence ID" value="CAG8843811.1"/>
    <property type="molecule type" value="Genomic_DNA"/>
</dbReference>
<sequence>TAIGTFQLTLSDYIKEDSISNFLIKELAESIPINPERLQFTDRLQRANVALLEFLTSNFAGFPTFNSPFSNSVKCWIYWMTIINTFINSIPQLVMQ</sequence>
<comment type="caution">
    <text evidence="1">The sequence shown here is derived from an EMBL/GenBank/DDBJ whole genome shotgun (WGS) entry which is preliminary data.</text>
</comment>